<evidence type="ECO:0000259" key="4">
    <source>
        <dbReference type="Pfam" id="PF02709"/>
    </source>
</evidence>
<evidence type="ECO:0000256" key="2">
    <source>
        <dbReference type="ARBA" id="ARBA00022676"/>
    </source>
</evidence>
<dbReference type="GO" id="GO:0016757">
    <property type="term" value="F:glycosyltransferase activity"/>
    <property type="evidence" value="ECO:0007669"/>
    <property type="project" value="UniProtKB-KW"/>
</dbReference>
<comment type="similarity">
    <text evidence="1">Belongs to the glycosyltransferase 2 family.</text>
</comment>
<evidence type="ECO:0000313" key="5">
    <source>
        <dbReference type="EMBL" id="CUR57961.1"/>
    </source>
</evidence>
<sequence>MTVAVVTVVHGRHDHLAVQHESLRHQHRAPDHYVVVAMDDAALTVASLPDGPEVHVTHIPGGHDGLPLSAARNTGASHALALGADILIFLDVDCVAGERLVTGYADAVTTQPGVVWSGPVTYLPPPGPTGYCLTSLDALDSPHPARPAPPPGVTCLEADPDLFWSLSFAVHRDAWLSIGGFCEEYVGYGGEDTDYAQLILEAEASLGWAGTPRAYHQHHPSADPPVQHLDAILRNARLFHSRWGRWPMEGWLQAFAQRGLIQMQGETWVRLPASSR</sequence>
<dbReference type="AlphaFoldDB" id="A0A2P2C7J5"/>
<dbReference type="Gene3D" id="3.90.550.10">
    <property type="entry name" value="Spore Coat Polysaccharide Biosynthesis Protein SpsA, Chain A"/>
    <property type="match status" value="1"/>
</dbReference>
<protein>
    <recommendedName>
        <fullName evidence="4">Galactosyltransferase C-terminal domain-containing protein</fullName>
    </recommendedName>
</protein>
<dbReference type="InterPro" id="IPR027791">
    <property type="entry name" value="Galactosyl_T_C"/>
</dbReference>
<feature type="domain" description="Galactosyltransferase C-terminal" evidence="4">
    <location>
        <begin position="167"/>
        <end position="218"/>
    </location>
</feature>
<evidence type="ECO:0000256" key="3">
    <source>
        <dbReference type="ARBA" id="ARBA00022679"/>
    </source>
</evidence>
<dbReference type="PANTHER" id="PTHR43179:SF12">
    <property type="entry name" value="GALACTOFURANOSYLTRANSFERASE GLFT2"/>
    <property type="match status" value="1"/>
</dbReference>
<organism evidence="5">
    <name type="scientific">metagenome</name>
    <dbReference type="NCBI Taxonomy" id="256318"/>
    <lineage>
        <taxon>unclassified sequences</taxon>
        <taxon>metagenomes</taxon>
    </lineage>
</organism>
<gene>
    <name evidence="5" type="ORF">NOCA2480029</name>
</gene>
<keyword evidence="2" id="KW-0328">Glycosyltransferase</keyword>
<proteinExistence type="inferred from homology"/>
<dbReference type="Pfam" id="PF02709">
    <property type="entry name" value="Glyco_transf_7C"/>
    <property type="match status" value="1"/>
</dbReference>
<dbReference type="SUPFAM" id="SSF53448">
    <property type="entry name" value="Nucleotide-diphospho-sugar transferases"/>
    <property type="match status" value="1"/>
</dbReference>
<dbReference type="PANTHER" id="PTHR43179">
    <property type="entry name" value="RHAMNOSYLTRANSFERASE WBBL"/>
    <property type="match status" value="1"/>
</dbReference>
<evidence type="ECO:0000256" key="1">
    <source>
        <dbReference type="ARBA" id="ARBA00006739"/>
    </source>
</evidence>
<reference evidence="5" key="1">
    <citation type="submission" date="2015-08" db="EMBL/GenBank/DDBJ databases">
        <authorList>
            <person name="Babu N.S."/>
            <person name="Beckwith C.J."/>
            <person name="Beseler K.G."/>
            <person name="Brison A."/>
            <person name="Carone J.V."/>
            <person name="Caskin T.P."/>
            <person name="Diamond M."/>
            <person name="Durham M.E."/>
            <person name="Foxe J.M."/>
            <person name="Go M."/>
            <person name="Henderson B.A."/>
            <person name="Jones I.B."/>
            <person name="McGettigan J.A."/>
            <person name="Micheletti S.J."/>
            <person name="Nasrallah M.E."/>
            <person name="Ortiz D."/>
            <person name="Piller C.R."/>
            <person name="Privatt S.R."/>
            <person name="Schneider S.L."/>
            <person name="Sharp S."/>
            <person name="Smith T.C."/>
            <person name="Stanton J.D."/>
            <person name="Ullery H.E."/>
            <person name="Wilson R.J."/>
            <person name="Serrano M.G."/>
            <person name="Buck G."/>
            <person name="Lee V."/>
            <person name="Wang Y."/>
            <person name="Carvalho R."/>
            <person name="Voegtly L."/>
            <person name="Shi R."/>
            <person name="Duckworth R."/>
            <person name="Johnson A."/>
            <person name="Loviza R."/>
            <person name="Walstead R."/>
            <person name="Shah Z."/>
            <person name="Kiflezghi M."/>
            <person name="Wade K."/>
            <person name="Ball S.L."/>
            <person name="Bradley K.W."/>
            <person name="Asai D.J."/>
            <person name="Bowman C.A."/>
            <person name="Russell D.A."/>
            <person name="Pope W.H."/>
            <person name="Jacobs-Sera D."/>
            <person name="Hendrix R.W."/>
            <person name="Hatfull G.F."/>
        </authorList>
    </citation>
    <scope>NUCLEOTIDE SEQUENCE</scope>
</reference>
<dbReference type="EMBL" id="CZKA01000043">
    <property type="protein sequence ID" value="CUR57961.1"/>
    <property type="molecule type" value="Genomic_DNA"/>
</dbReference>
<keyword evidence="3" id="KW-0808">Transferase</keyword>
<name>A0A2P2C7J5_9ZZZZ</name>
<accession>A0A2P2C7J5</accession>
<dbReference type="InterPro" id="IPR029044">
    <property type="entry name" value="Nucleotide-diphossugar_trans"/>
</dbReference>